<name>A0ACD3A3L0_9AGAR</name>
<reference evidence="1 2" key="1">
    <citation type="journal article" date="2019" name="Nat. Ecol. Evol.">
        <title>Megaphylogeny resolves global patterns of mushroom evolution.</title>
        <authorList>
            <person name="Varga T."/>
            <person name="Krizsan K."/>
            <person name="Foldi C."/>
            <person name="Dima B."/>
            <person name="Sanchez-Garcia M."/>
            <person name="Sanchez-Ramirez S."/>
            <person name="Szollosi G.J."/>
            <person name="Szarkandi J.G."/>
            <person name="Papp V."/>
            <person name="Albert L."/>
            <person name="Andreopoulos W."/>
            <person name="Angelini C."/>
            <person name="Antonin V."/>
            <person name="Barry K.W."/>
            <person name="Bougher N.L."/>
            <person name="Buchanan P."/>
            <person name="Buyck B."/>
            <person name="Bense V."/>
            <person name="Catcheside P."/>
            <person name="Chovatia M."/>
            <person name="Cooper J."/>
            <person name="Damon W."/>
            <person name="Desjardin D."/>
            <person name="Finy P."/>
            <person name="Geml J."/>
            <person name="Haridas S."/>
            <person name="Hughes K."/>
            <person name="Justo A."/>
            <person name="Karasinski D."/>
            <person name="Kautmanova I."/>
            <person name="Kiss B."/>
            <person name="Kocsube S."/>
            <person name="Kotiranta H."/>
            <person name="LaButti K.M."/>
            <person name="Lechner B.E."/>
            <person name="Liimatainen K."/>
            <person name="Lipzen A."/>
            <person name="Lukacs Z."/>
            <person name="Mihaltcheva S."/>
            <person name="Morgado L.N."/>
            <person name="Niskanen T."/>
            <person name="Noordeloos M.E."/>
            <person name="Ohm R.A."/>
            <person name="Ortiz-Santana B."/>
            <person name="Ovrebo C."/>
            <person name="Racz N."/>
            <person name="Riley R."/>
            <person name="Savchenko A."/>
            <person name="Shiryaev A."/>
            <person name="Soop K."/>
            <person name="Spirin V."/>
            <person name="Szebenyi C."/>
            <person name="Tomsovsky M."/>
            <person name="Tulloss R.E."/>
            <person name="Uehling J."/>
            <person name="Grigoriev I.V."/>
            <person name="Vagvolgyi C."/>
            <person name="Papp T."/>
            <person name="Martin F.M."/>
            <person name="Miettinen O."/>
            <person name="Hibbett D.S."/>
            <person name="Nagy L.G."/>
        </authorList>
    </citation>
    <scope>NUCLEOTIDE SEQUENCE [LARGE SCALE GENOMIC DNA]</scope>
    <source>
        <strain evidence="1 2">NL-1719</strain>
    </source>
</reference>
<protein>
    <submittedName>
        <fullName evidence="1">Uncharacterized protein</fullName>
    </submittedName>
</protein>
<gene>
    <name evidence="1" type="ORF">BDN72DRAFT_554028</name>
</gene>
<evidence type="ECO:0000313" key="2">
    <source>
        <dbReference type="Proteomes" id="UP000308600"/>
    </source>
</evidence>
<sequence length="673" mass="74949">MHSLSGLDSQRPIAGLVGQEEFGFAYASWLVVFHDNSNIEPYKDRVLCLIRWMLSDLSLMIHDGLKKIQTLLGDNGFTLGGFVDAMMPRPELLDDNDKQFIMECYSDLVQDKVREKDMPAEYPKGTAEMVKDLLAELDPQDVPEPLTSAIVASTARALRLPETFDVYELFIGSLATSRWGYLCSNQLKGISGISLAVRDAASYASEVGKHASALQWSDQGRSKVWDWFFHSRLTIDQAHDMEPIVAEKLKNPPRWIDTWAKTGWREKSNSFSDPTADVFAHLPGLDRFLRPKTPAEIMAIAETLGGYIVYLNASRYSSHALVVRPGVDDVVHVPLPDVDYFTLRTLSGAFMKSPRAFLRDEALMERKGHAVKKPSPASEPSFDLPPAIFLGWLWIIVAKPVLERLGIIDAQTRTSDKPRIWWCPSGPLTGLPIHAAGMYTEDGQPREQLTLSHYVVSSYFPSASALAYATRPEDPSQKFSLLTIANPKYADFTKLPGTELELEKIQKHIATKALTRGEATVEAVKREMEDASWVHFACHGVAKPSDPMDSALILTNDARLTLREISNTSLPHAQFAYLSACQTAKGMDEAPDQSAHLTAGMLACGYRSVIGTMWKISDEYAPFVADRVYERMLDGGRPDHKRAAFALHDAVQALRAEHKVGFETWVPFIHVGV</sequence>
<keyword evidence="2" id="KW-1185">Reference proteome</keyword>
<dbReference type="EMBL" id="ML208847">
    <property type="protein sequence ID" value="TFK60005.1"/>
    <property type="molecule type" value="Genomic_DNA"/>
</dbReference>
<dbReference type="Proteomes" id="UP000308600">
    <property type="component" value="Unassembled WGS sequence"/>
</dbReference>
<organism evidence="1 2">
    <name type="scientific">Pluteus cervinus</name>
    <dbReference type="NCBI Taxonomy" id="181527"/>
    <lineage>
        <taxon>Eukaryota</taxon>
        <taxon>Fungi</taxon>
        <taxon>Dikarya</taxon>
        <taxon>Basidiomycota</taxon>
        <taxon>Agaricomycotina</taxon>
        <taxon>Agaricomycetes</taxon>
        <taxon>Agaricomycetidae</taxon>
        <taxon>Agaricales</taxon>
        <taxon>Pluteineae</taxon>
        <taxon>Pluteaceae</taxon>
        <taxon>Pluteus</taxon>
    </lineage>
</organism>
<proteinExistence type="predicted"/>
<accession>A0ACD3A3L0</accession>
<evidence type="ECO:0000313" key="1">
    <source>
        <dbReference type="EMBL" id="TFK60005.1"/>
    </source>
</evidence>